<dbReference type="Pfam" id="PF01554">
    <property type="entry name" value="MatE"/>
    <property type="match status" value="2"/>
</dbReference>
<evidence type="ECO:0000256" key="4">
    <source>
        <dbReference type="ARBA" id="ARBA00022475"/>
    </source>
</evidence>
<dbReference type="InterPro" id="IPR002528">
    <property type="entry name" value="MATE_fam"/>
</dbReference>
<dbReference type="GO" id="GO:0015297">
    <property type="term" value="F:antiporter activity"/>
    <property type="evidence" value="ECO:0007669"/>
    <property type="project" value="UniProtKB-KW"/>
</dbReference>
<protein>
    <recommendedName>
        <fullName evidence="9">Multidrug-efflux transporter</fullName>
    </recommendedName>
</protein>
<dbReference type="PANTHER" id="PTHR43298:SF2">
    <property type="entry name" value="FMN_FAD EXPORTER YEEO-RELATED"/>
    <property type="match status" value="1"/>
</dbReference>
<accession>A0A2S8FGS2</accession>
<feature type="transmembrane region" description="Helical" evidence="10">
    <location>
        <begin position="332"/>
        <end position="356"/>
    </location>
</feature>
<reference evidence="11 12" key="1">
    <citation type="submission" date="2018-02" db="EMBL/GenBank/DDBJ databases">
        <title>Comparative genomes isolates from brazilian mangrove.</title>
        <authorList>
            <person name="Araujo J.E."/>
            <person name="Taketani R.G."/>
            <person name="Silva M.C.P."/>
            <person name="Loureco M.V."/>
            <person name="Andreote F.D."/>
        </authorList>
    </citation>
    <scope>NUCLEOTIDE SEQUENCE [LARGE SCALE GENOMIC DNA]</scope>
    <source>
        <strain evidence="11 12">HEX-2 MGV</strain>
    </source>
</reference>
<dbReference type="NCBIfam" id="TIGR00797">
    <property type="entry name" value="matE"/>
    <property type="match status" value="1"/>
</dbReference>
<feature type="transmembrane region" description="Helical" evidence="10">
    <location>
        <begin position="67"/>
        <end position="89"/>
    </location>
</feature>
<sequence length="482" mass="51533">MSMTQLEETAPRTSMTSKGDLRAVMTIATPALAEQFLEFCVGTTDTYLAGNCLSAENSVPAVAAVGLMAYTCWMIFVICASIGIGATAVVARNIGAGNWQDAELATEQAISLGMILSLITTAVLWFLADDYIAAMQLEGQAYDMALQYLRILIPAIPGFMMIAITTACLHGAGDTVTGLIVMTIVNVLNIAISAALAIGVGPIPKLGWSGIAIGTAVSHAIGGMLLLAILFQGRAHLKVQWRGMWPNFARMRRLLRVGLPGGLNDLIVLTSHLWYLGIINSLGTTQAAAHGLAIRLESPGFLAAWAFAVSASSLTGQHLGAKNPRRATRATLVSLSICFTLLSAYSLTIMLGGDFVANLFLGFPKEGTTAFSTSEAVLKILWIMAACLPFYAVFTVLSGSLRGAGDTTWPLLITFVGFLMVRLPFTYWLAWEGIEIPLTGIVISGFGWGLTGAWMAMLIDNVVRMALILMRYRHGAWSRIEV</sequence>
<dbReference type="InterPro" id="IPR048279">
    <property type="entry name" value="MdtK-like"/>
</dbReference>
<evidence type="ECO:0000256" key="6">
    <source>
        <dbReference type="ARBA" id="ARBA00022989"/>
    </source>
</evidence>
<dbReference type="Proteomes" id="UP000240009">
    <property type="component" value="Unassembled WGS sequence"/>
</dbReference>
<feature type="transmembrane region" description="Helical" evidence="10">
    <location>
        <begin position="148"/>
        <end position="169"/>
    </location>
</feature>
<feature type="transmembrane region" description="Helical" evidence="10">
    <location>
        <begin position="409"/>
        <end position="430"/>
    </location>
</feature>
<evidence type="ECO:0000256" key="5">
    <source>
        <dbReference type="ARBA" id="ARBA00022692"/>
    </source>
</evidence>
<evidence type="ECO:0000256" key="7">
    <source>
        <dbReference type="ARBA" id="ARBA00023065"/>
    </source>
</evidence>
<dbReference type="GO" id="GO:0006811">
    <property type="term" value="P:monoatomic ion transport"/>
    <property type="evidence" value="ECO:0007669"/>
    <property type="project" value="UniProtKB-KW"/>
</dbReference>
<evidence type="ECO:0000256" key="1">
    <source>
        <dbReference type="ARBA" id="ARBA00004651"/>
    </source>
</evidence>
<dbReference type="PANTHER" id="PTHR43298">
    <property type="entry name" value="MULTIDRUG RESISTANCE PROTEIN NORM-RELATED"/>
    <property type="match status" value="1"/>
</dbReference>
<dbReference type="PIRSF" id="PIRSF006603">
    <property type="entry name" value="DinF"/>
    <property type="match status" value="1"/>
</dbReference>
<feature type="transmembrane region" description="Helical" evidence="10">
    <location>
        <begin position="109"/>
        <end position="128"/>
    </location>
</feature>
<dbReference type="OrthoDB" id="9806302at2"/>
<dbReference type="CDD" id="cd13137">
    <property type="entry name" value="MATE_NorM_like"/>
    <property type="match status" value="1"/>
</dbReference>
<feature type="transmembrane region" description="Helical" evidence="10">
    <location>
        <begin position="436"/>
        <end position="463"/>
    </location>
</feature>
<evidence type="ECO:0000256" key="10">
    <source>
        <dbReference type="SAM" id="Phobius"/>
    </source>
</evidence>
<organism evidence="11 12">
    <name type="scientific">Blastopirellula marina</name>
    <dbReference type="NCBI Taxonomy" id="124"/>
    <lineage>
        <taxon>Bacteria</taxon>
        <taxon>Pseudomonadati</taxon>
        <taxon>Planctomycetota</taxon>
        <taxon>Planctomycetia</taxon>
        <taxon>Pirellulales</taxon>
        <taxon>Pirellulaceae</taxon>
        <taxon>Blastopirellula</taxon>
    </lineage>
</organism>
<name>A0A2S8FGS2_9BACT</name>
<dbReference type="GO" id="GO:0042910">
    <property type="term" value="F:xenobiotic transmembrane transporter activity"/>
    <property type="evidence" value="ECO:0007669"/>
    <property type="project" value="InterPro"/>
</dbReference>
<comment type="subcellular location">
    <subcellularLocation>
        <location evidence="1">Cell membrane</location>
        <topology evidence="1">Multi-pass membrane protein</topology>
    </subcellularLocation>
</comment>
<feature type="transmembrane region" description="Helical" evidence="10">
    <location>
        <begin position="206"/>
        <end position="233"/>
    </location>
</feature>
<comment type="caution">
    <text evidence="11">The sequence shown here is derived from an EMBL/GenBank/DDBJ whole genome shotgun (WGS) entry which is preliminary data.</text>
</comment>
<dbReference type="AlphaFoldDB" id="A0A2S8FGS2"/>
<keyword evidence="2" id="KW-0813">Transport</keyword>
<evidence type="ECO:0000256" key="8">
    <source>
        <dbReference type="ARBA" id="ARBA00023136"/>
    </source>
</evidence>
<dbReference type="RefSeq" id="WP_105354199.1">
    <property type="nucleotide sequence ID" value="NZ_PUIA01000037.1"/>
</dbReference>
<evidence type="ECO:0000313" key="11">
    <source>
        <dbReference type="EMBL" id="PQO31378.1"/>
    </source>
</evidence>
<evidence type="ECO:0000256" key="9">
    <source>
        <dbReference type="ARBA" id="ARBA00031636"/>
    </source>
</evidence>
<evidence type="ECO:0000256" key="3">
    <source>
        <dbReference type="ARBA" id="ARBA00022449"/>
    </source>
</evidence>
<dbReference type="GO" id="GO:0005886">
    <property type="term" value="C:plasma membrane"/>
    <property type="evidence" value="ECO:0007669"/>
    <property type="project" value="UniProtKB-SubCell"/>
</dbReference>
<keyword evidence="5 10" id="KW-0812">Transmembrane</keyword>
<proteinExistence type="predicted"/>
<keyword evidence="3" id="KW-0050">Antiport</keyword>
<feature type="transmembrane region" description="Helical" evidence="10">
    <location>
        <begin position="376"/>
        <end position="397"/>
    </location>
</feature>
<feature type="transmembrane region" description="Helical" evidence="10">
    <location>
        <begin position="176"/>
        <end position="200"/>
    </location>
</feature>
<keyword evidence="7" id="KW-0406">Ion transport</keyword>
<evidence type="ECO:0000256" key="2">
    <source>
        <dbReference type="ARBA" id="ARBA00022448"/>
    </source>
</evidence>
<dbReference type="EMBL" id="PUIA01000037">
    <property type="protein sequence ID" value="PQO31378.1"/>
    <property type="molecule type" value="Genomic_DNA"/>
</dbReference>
<keyword evidence="6 10" id="KW-1133">Transmembrane helix</keyword>
<keyword evidence="4" id="KW-1003">Cell membrane</keyword>
<dbReference type="InterPro" id="IPR050222">
    <property type="entry name" value="MATE_MdtK"/>
</dbReference>
<feature type="transmembrane region" description="Helical" evidence="10">
    <location>
        <begin position="254"/>
        <end position="275"/>
    </location>
</feature>
<gene>
    <name evidence="11" type="ORF">C5Y96_13645</name>
</gene>
<evidence type="ECO:0000313" key="12">
    <source>
        <dbReference type="Proteomes" id="UP000240009"/>
    </source>
</evidence>
<keyword evidence="8 10" id="KW-0472">Membrane</keyword>